<dbReference type="Pfam" id="PF03466">
    <property type="entry name" value="LysR_substrate"/>
    <property type="match status" value="1"/>
</dbReference>
<dbReference type="Gene3D" id="1.10.10.10">
    <property type="entry name" value="Winged helix-like DNA-binding domain superfamily/Winged helix DNA-binding domain"/>
    <property type="match status" value="1"/>
</dbReference>
<dbReference type="InterPro" id="IPR036390">
    <property type="entry name" value="WH_DNA-bd_sf"/>
</dbReference>
<gene>
    <name evidence="6" type="ORF">ACFPOG_11080</name>
</gene>
<dbReference type="PRINTS" id="PR00039">
    <property type="entry name" value="HTHLYSR"/>
</dbReference>
<evidence type="ECO:0000256" key="2">
    <source>
        <dbReference type="ARBA" id="ARBA00023015"/>
    </source>
</evidence>
<evidence type="ECO:0000313" key="7">
    <source>
        <dbReference type="Proteomes" id="UP001596044"/>
    </source>
</evidence>
<comment type="caution">
    <text evidence="6">The sequence shown here is derived from an EMBL/GenBank/DDBJ whole genome shotgun (WGS) entry which is preliminary data.</text>
</comment>
<organism evidence="6 7">
    <name type="scientific">Paenibacillus aestuarii</name>
    <dbReference type="NCBI Taxonomy" id="516965"/>
    <lineage>
        <taxon>Bacteria</taxon>
        <taxon>Bacillati</taxon>
        <taxon>Bacillota</taxon>
        <taxon>Bacilli</taxon>
        <taxon>Bacillales</taxon>
        <taxon>Paenibacillaceae</taxon>
        <taxon>Paenibacillus</taxon>
    </lineage>
</organism>
<feature type="domain" description="HTH lysR-type" evidence="5">
    <location>
        <begin position="1"/>
        <end position="58"/>
    </location>
</feature>
<keyword evidence="3" id="KW-0238">DNA-binding</keyword>
<dbReference type="SUPFAM" id="SSF53850">
    <property type="entry name" value="Periplasmic binding protein-like II"/>
    <property type="match status" value="1"/>
</dbReference>
<evidence type="ECO:0000259" key="5">
    <source>
        <dbReference type="PROSITE" id="PS50931"/>
    </source>
</evidence>
<dbReference type="Proteomes" id="UP001596044">
    <property type="component" value="Unassembled WGS sequence"/>
</dbReference>
<keyword evidence="2" id="KW-0805">Transcription regulation</keyword>
<keyword evidence="7" id="KW-1185">Reference proteome</keyword>
<dbReference type="InterPro" id="IPR005119">
    <property type="entry name" value="LysR_subst-bd"/>
</dbReference>
<protein>
    <submittedName>
        <fullName evidence="6">LysR family transcriptional regulator</fullName>
    </submittedName>
</protein>
<name>A0ABW0K6B8_9BACL</name>
<dbReference type="Gene3D" id="3.40.190.290">
    <property type="match status" value="1"/>
</dbReference>
<evidence type="ECO:0000256" key="1">
    <source>
        <dbReference type="ARBA" id="ARBA00009437"/>
    </source>
</evidence>
<dbReference type="Pfam" id="PF00126">
    <property type="entry name" value="HTH_1"/>
    <property type="match status" value="1"/>
</dbReference>
<dbReference type="InterPro" id="IPR000847">
    <property type="entry name" value="LysR_HTH_N"/>
</dbReference>
<proteinExistence type="inferred from homology"/>
<dbReference type="PANTHER" id="PTHR30126:SF78">
    <property type="entry name" value="HTH LYSR-TYPE DOMAIN-CONTAINING PROTEIN"/>
    <property type="match status" value="1"/>
</dbReference>
<dbReference type="RefSeq" id="WP_270877907.1">
    <property type="nucleotide sequence ID" value="NZ_JAQFVF010000011.1"/>
</dbReference>
<dbReference type="SUPFAM" id="SSF46785">
    <property type="entry name" value="Winged helix' DNA-binding domain"/>
    <property type="match status" value="1"/>
</dbReference>
<reference evidence="7" key="1">
    <citation type="journal article" date="2019" name="Int. J. Syst. Evol. Microbiol.">
        <title>The Global Catalogue of Microorganisms (GCM) 10K type strain sequencing project: providing services to taxonomists for standard genome sequencing and annotation.</title>
        <authorList>
            <consortium name="The Broad Institute Genomics Platform"/>
            <consortium name="The Broad Institute Genome Sequencing Center for Infectious Disease"/>
            <person name="Wu L."/>
            <person name="Ma J."/>
        </authorList>
    </citation>
    <scope>NUCLEOTIDE SEQUENCE [LARGE SCALE GENOMIC DNA]</scope>
    <source>
        <strain evidence="7">KACC 11904</strain>
    </source>
</reference>
<accession>A0ABW0K6B8</accession>
<keyword evidence="4" id="KW-0804">Transcription</keyword>
<evidence type="ECO:0000313" key="6">
    <source>
        <dbReference type="EMBL" id="MFC5448809.1"/>
    </source>
</evidence>
<dbReference type="EMBL" id="JBHSMJ010000012">
    <property type="protein sequence ID" value="MFC5448809.1"/>
    <property type="molecule type" value="Genomic_DNA"/>
</dbReference>
<dbReference type="PROSITE" id="PS50931">
    <property type="entry name" value="HTH_LYSR"/>
    <property type="match status" value="1"/>
</dbReference>
<evidence type="ECO:0000256" key="3">
    <source>
        <dbReference type="ARBA" id="ARBA00023125"/>
    </source>
</evidence>
<dbReference type="InterPro" id="IPR036388">
    <property type="entry name" value="WH-like_DNA-bd_sf"/>
</dbReference>
<evidence type="ECO:0000256" key="4">
    <source>
        <dbReference type="ARBA" id="ARBA00023163"/>
    </source>
</evidence>
<dbReference type="CDD" id="cd05466">
    <property type="entry name" value="PBP2_LTTR_substrate"/>
    <property type="match status" value="1"/>
</dbReference>
<comment type="similarity">
    <text evidence="1">Belongs to the LysR transcriptional regulatory family.</text>
</comment>
<dbReference type="PANTHER" id="PTHR30126">
    <property type="entry name" value="HTH-TYPE TRANSCRIPTIONAL REGULATOR"/>
    <property type="match status" value="1"/>
</dbReference>
<sequence length="297" mass="34460">MNEKDCMMLQYLEEEQSLTKAAERLYITQPALTYRIQQLEKELGVPIIVKYAKGTRLTPEGKYLVTYAKQTLLAMNKMKDYITSMRGEIKGVLRLGVASNFGLYKLPPLLKKFKDLYPDVQFNVTSALSSEILDLLHQEEVHLGVIRGEYHWPDARYHLHDEPIYLISKDPLDLERLPELPHIHFGEPKVRAMSHSQFPFSETIQAWWHERYQAPPTITMRVDAYETCKAMVKQGLGYSIVPGVFVTPQDELHTVDLVRLSGEPIRRHTWMLYRETSLELAIVDRFVQFMKAEHAAI</sequence>